<reference evidence="11" key="1">
    <citation type="submission" date="2023-01" db="EMBL/GenBank/DDBJ databases">
        <title>Genome analysis of 13 Lactobacillus isolated from gut of wild boar.</title>
        <authorList>
            <person name="Papp P."/>
            <person name="Libisch B."/>
            <person name="Nagy T."/>
            <person name="Olasz F."/>
        </authorList>
    </citation>
    <scope>NUCLEOTIDE SEQUENCE</scope>
    <source>
        <strain evidence="11">F146</strain>
    </source>
</reference>
<comment type="cofactor">
    <cofactor evidence="10">
        <name>Mn(2+)</name>
        <dbReference type="ChEBI" id="CHEBI:29035"/>
    </cofactor>
    <cofactor evidence="10">
        <name>Fe(2+)</name>
        <dbReference type="ChEBI" id="CHEBI:29033"/>
    </cofactor>
    <text evidence="10">Binds 1 Mn(2+) or Fe(2+) ion per subunit.</text>
</comment>
<evidence type="ECO:0000256" key="4">
    <source>
        <dbReference type="ARBA" id="ARBA00022491"/>
    </source>
</evidence>
<dbReference type="InterPro" id="IPR036388">
    <property type="entry name" value="WH-like_DNA-bd_sf"/>
</dbReference>
<keyword evidence="7" id="KW-0238">DNA-binding</keyword>
<evidence type="ECO:0000256" key="9">
    <source>
        <dbReference type="PIRSR" id="PIRSR602481-1"/>
    </source>
</evidence>
<evidence type="ECO:0000256" key="8">
    <source>
        <dbReference type="ARBA" id="ARBA00023163"/>
    </source>
</evidence>
<feature type="binding site" evidence="9">
    <location>
        <position position="97"/>
    </location>
    <ligand>
        <name>Zn(2+)</name>
        <dbReference type="ChEBI" id="CHEBI:29105"/>
    </ligand>
</feature>
<feature type="binding site" evidence="9">
    <location>
        <position position="139"/>
    </location>
    <ligand>
        <name>Zn(2+)</name>
        <dbReference type="ChEBI" id="CHEBI:29105"/>
    </ligand>
</feature>
<accession>A0AAJ1HUL0</accession>
<dbReference type="CDD" id="cd07153">
    <property type="entry name" value="Fur_like"/>
    <property type="match status" value="1"/>
</dbReference>
<keyword evidence="4" id="KW-0678">Repressor</keyword>
<dbReference type="SUPFAM" id="SSF46785">
    <property type="entry name" value="Winged helix' DNA-binding domain"/>
    <property type="match status" value="1"/>
</dbReference>
<dbReference type="GO" id="GO:0045892">
    <property type="term" value="P:negative regulation of DNA-templated transcription"/>
    <property type="evidence" value="ECO:0007669"/>
    <property type="project" value="TreeGrafter"/>
</dbReference>
<dbReference type="GO" id="GO:0003700">
    <property type="term" value="F:DNA-binding transcription factor activity"/>
    <property type="evidence" value="ECO:0007669"/>
    <property type="project" value="InterPro"/>
</dbReference>
<evidence type="ECO:0000313" key="12">
    <source>
        <dbReference type="Proteomes" id="UP001220670"/>
    </source>
</evidence>
<gene>
    <name evidence="11" type="ORF">PO250_05360</name>
</gene>
<dbReference type="Pfam" id="PF01475">
    <property type="entry name" value="FUR"/>
    <property type="match status" value="1"/>
</dbReference>
<keyword evidence="9" id="KW-0479">Metal-binding</keyword>
<evidence type="ECO:0000256" key="3">
    <source>
        <dbReference type="ARBA" id="ARBA00022490"/>
    </source>
</evidence>
<dbReference type="RefSeq" id="WP_272208890.1">
    <property type="nucleotide sequence ID" value="NZ_JAQOMV010000011.1"/>
</dbReference>
<dbReference type="Proteomes" id="UP001220670">
    <property type="component" value="Unassembled WGS sequence"/>
</dbReference>
<evidence type="ECO:0000313" key="11">
    <source>
        <dbReference type="EMBL" id="MDC2829734.1"/>
    </source>
</evidence>
<dbReference type="Gene3D" id="3.30.1490.190">
    <property type="match status" value="1"/>
</dbReference>
<dbReference type="GO" id="GO:1900376">
    <property type="term" value="P:regulation of secondary metabolite biosynthetic process"/>
    <property type="evidence" value="ECO:0007669"/>
    <property type="project" value="TreeGrafter"/>
</dbReference>
<dbReference type="InterPro" id="IPR043135">
    <property type="entry name" value="Fur_C"/>
</dbReference>
<proteinExistence type="inferred from homology"/>
<keyword evidence="6" id="KW-0805">Transcription regulation</keyword>
<comment type="caution">
    <text evidence="11">The sequence shown here is derived from an EMBL/GenBank/DDBJ whole genome shotgun (WGS) entry which is preliminary data.</text>
</comment>
<comment type="subcellular location">
    <subcellularLocation>
        <location evidence="1">Cytoplasm</location>
    </subcellularLocation>
</comment>
<evidence type="ECO:0000256" key="10">
    <source>
        <dbReference type="PIRSR" id="PIRSR602481-2"/>
    </source>
</evidence>
<comment type="cofactor">
    <cofactor evidence="9">
        <name>Zn(2+)</name>
        <dbReference type="ChEBI" id="CHEBI:29105"/>
    </cofactor>
    <text evidence="9">Binds 1 zinc ion per subunit.</text>
</comment>
<keyword evidence="5 9" id="KW-0862">Zinc</keyword>
<keyword evidence="8" id="KW-0804">Transcription</keyword>
<keyword evidence="10" id="KW-0408">Iron</keyword>
<dbReference type="EMBL" id="JAQONE010000021">
    <property type="protein sequence ID" value="MDC2829734.1"/>
    <property type="molecule type" value="Genomic_DNA"/>
</dbReference>
<dbReference type="GO" id="GO:0008270">
    <property type="term" value="F:zinc ion binding"/>
    <property type="evidence" value="ECO:0007669"/>
    <property type="project" value="TreeGrafter"/>
</dbReference>
<comment type="similarity">
    <text evidence="2">Belongs to the Fur family.</text>
</comment>
<dbReference type="Gene3D" id="1.10.10.10">
    <property type="entry name" value="Winged helix-like DNA-binding domain superfamily/Winged helix DNA-binding domain"/>
    <property type="match status" value="1"/>
</dbReference>
<dbReference type="AlphaFoldDB" id="A0AAJ1HUL0"/>
<evidence type="ECO:0000256" key="2">
    <source>
        <dbReference type="ARBA" id="ARBA00007957"/>
    </source>
</evidence>
<feature type="binding site" evidence="10">
    <location>
        <position position="91"/>
    </location>
    <ligand>
        <name>Fe cation</name>
        <dbReference type="ChEBI" id="CHEBI:24875"/>
    </ligand>
</feature>
<evidence type="ECO:0000256" key="1">
    <source>
        <dbReference type="ARBA" id="ARBA00004496"/>
    </source>
</evidence>
<protein>
    <submittedName>
        <fullName evidence="11">Fur family transcriptional regulator</fullName>
    </submittedName>
</protein>
<dbReference type="InterPro" id="IPR036390">
    <property type="entry name" value="WH_DNA-bd_sf"/>
</dbReference>
<organism evidence="11 12">
    <name type="scientific">Limosilactobacillus mucosae</name>
    <name type="common">Lactobacillus mucosae</name>
    <dbReference type="NCBI Taxonomy" id="97478"/>
    <lineage>
        <taxon>Bacteria</taxon>
        <taxon>Bacillati</taxon>
        <taxon>Bacillota</taxon>
        <taxon>Bacilli</taxon>
        <taxon>Lactobacillales</taxon>
        <taxon>Lactobacillaceae</taxon>
        <taxon>Limosilactobacillus</taxon>
    </lineage>
</organism>
<dbReference type="GO" id="GO:0005737">
    <property type="term" value="C:cytoplasm"/>
    <property type="evidence" value="ECO:0007669"/>
    <property type="project" value="UniProtKB-SubCell"/>
</dbReference>
<feature type="binding site" evidence="10">
    <location>
        <position position="128"/>
    </location>
    <ligand>
        <name>Fe cation</name>
        <dbReference type="ChEBI" id="CHEBI:24875"/>
    </ligand>
</feature>
<dbReference type="PANTHER" id="PTHR33202:SF1">
    <property type="entry name" value="FERRIC UPTAKE REGULATION PROTEIN"/>
    <property type="match status" value="1"/>
</dbReference>
<feature type="binding site" evidence="9">
    <location>
        <position position="100"/>
    </location>
    <ligand>
        <name>Zn(2+)</name>
        <dbReference type="ChEBI" id="CHEBI:29105"/>
    </ligand>
</feature>
<keyword evidence="3" id="KW-0963">Cytoplasm</keyword>
<evidence type="ECO:0000256" key="6">
    <source>
        <dbReference type="ARBA" id="ARBA00023015"/>
    </source>
</evidence>
<dbReference type="PANTHER" id="PTHR33202">
    <property type="entry name" value="ZINC UPTAKE REGULATION PROTEIN"/>
    <property type="match status" value="1"/>
</dbReference>
<evidence type="ECO:0000256" key="7">
    <source>
        <dbReference type="ARBA" id="ARBA00023125"/>
    </source>
</evidence>
<sequence length="146" mass="16963">MTDPKAQAMAVLQKNHLRVTKQRKTLIDFLVAYPDRYVSVTEIDKHMRQFYPGVSHNTVYRNLEEFQEIGLVELSSQTGGMVVKYRCDESHHHHFICQRCGRVQEIQFPPIDWDFLTQQLPGAKVTGHSFELYGLCAQCRQQLSSH</sequence>
<dbReference type="GO" id="GO:0000976">
    <property type="term" value="F:transcription cis-regulatory region binding"/>
    <property type="evidence" value="ECO:0007669"/>
    <property type="project" value="TreeGrafter"/>
</dbReference>
<evidence type="ECO:0000256" key="5">
    <source>
        <dbReference type="ARBA" id="ARBA00022833"/>
    </source>
</evidence>
<dbReference type="InterPro" id="IPR002481">
    <property type="entry name" value="FUR"/>
</dbReference>
<name>A0AAJ1HUL0_LIMMU</name>
<feature type="binding site" evidence="9">
    <location>
        <position position="136"/>
    </location>
    <ligand>
        <name>Zn(2+)</name>
        <dbReference type="ChEBI" id="CHEBI:29105"/>
    </ligand>
</feature>